<dbReference type="EMBL" id="CP093257">
    <property type="protein sequence ID" value="UNH40935.1"/>
    <property type="molecule type" value="Genomic_DNA"/>
</dbReference>
<reference evidence="1" key="1">
    <citation type="submission" date="2022-03" db="EMBL/GenBank/DDBJ databases">
        <title>ESBL-producing Moellerella wisconsensis and Escherichia marmotae isolated from wild game meat.</title>
        <authorList>
            <person name="Biggel M."/>
        </authorList>
    </citation>
    <scope>NUCLEOTIDE SEQUENCE</scope>
    <source>
        <strain evidence="1">W1</strain>
    </source>
</reference>
<organism evidence="1 2">
    <name type="scientific">Moellerella wisconsensis</name>
    <dbReference type="NCBI Taxonomy" id="158849"/>
    <lineage>
        <taxon>Bacteria</taxon>
        <taxon>Pseudomonadati</taxon>
        <taxon>Pseudomonadota</taxon>
        <taxon>Gammaproteobacteria</taxon>
        <taxon>Enterobacterales</taxon>
        <taxon>Morganellaceae</taxon>
        <taxon>Moellerella</taxon>
    </lineage>
</organism>
<proteinExistence type="predicted"/>
<evidence type="ECO:0000313" key="2">
    <source>
        <dbReference type="Proteomes" id="UP000829420"/>
    </source>
</evidence>
<accession>A0ACD3YD63</accession>
<name>A0ACD3YD63_9GAMM</name>
<sequence>MEQVTLKLTYFKASGKYYSEGELKVDKNLDWGVCLELVDFHFRGACLPGLNKGSSGFIVHVTSEDHPKAFPAIITNSLKKVSGKINSL</sequence>
<dbReference type="Proteomes" id="UP000829420">
    <property type="component" value="Plasmid pW1-b"/>
</dbReference>
<protein>
    <submittedName>
        <fullName evidence="1">Uncharacterized protein</fullName>
    </submittedName>
</protein>
<keyword evidence="2" id="KW-1185">Reference proteome</keyword>
<evidence type="ECO:0000313" key="1">
    <source>
        <dbReference type="EMBL" id="UNH40935.1"/>
    </source>
</evidence>
<geneLocation type="plasmid" evidence="1 2">
    <name>pW1-b</name>
</geneLocation>
<gene>
    <name evidence="1" type="ORF">MNY70_18390</name>
</gene>
<keyword evidence="1" id="KW-0614">Plasmid</keyword>